<dbReference type="GO" id="GO:0005886">
    <property type="term" value="C:plasma membrane"/>
    <property type="evidence" value="ECO:0007669"/>
    <property type="project" value="UniProtKB-SubCell"/>
</dbReference>
<feature type="transmembrane region" description="Helical" evidence="6">
    <location>
        <begin position="161"/>
        <end position="184"/>
    </location>
</feature>
<dbReference type="InterPro" id="IPR050367">
    <property type="entry name" value="APC_superfamily"/>
</dbReference>
<gene>
    <name evidence="7" type="ORF">ASJ30_07765</name>
</gene>
<reference evidence="7 8" key="1">
    <citation type="submission" date="2015-11" db="EMBL/GenBank/DDBJ databases">
        <authorList>
            <person name="Zhang Y."/>
            <person name="Guo Z."/>
        </authorList>
    </citation>
    <scope>NUCLEOTIDE SEQUENCE [LARGE SCALE GENOMIC DNA]</scope>
    <source>
        <strain evidence="7 8">YFY001</strain>
    </source>
</reference>
<feature type="transmembrane region" description="Helical" evidence="6">
    <location>
        <begin position="341"/>
        <end position="360"/>
    </location>
</feature>
<feature type="transmembrane region" description="Helical" evidence="6">
    <location>
        <begin position="204"/>
        <end position="222"/>
    </location>
</feature>
<name>A0A1L3MGC4_9MICO</name>
<dbReference type="Gene3D" id="1.20.1740.10">
    <property type="entry name" value="Amino acid/polyamine transporter I"/>
    <property type="match status" value="1"/>
</dbReference>
<evidence type="ECO:0000313" key="8">
    <source>
        <dbReference type="Proteomes" id="UP000182938"/>
    </source>
</evidence>
<dbReference type="PANTHER" id="PTHR42770:SF11">
    <property type="entry name" value="INNER MEMBRANE TRANSPORT PROTEIN YBAT"/>
    <property type="match status" value="1"/>
</dbReference>
<dbReference type="AlphaFoldDB" id="A0A1L3MGC4"/>
<dbReference type="GO" id="GO:0022857">
    <property type="term" value="F:transmembrane transporter activity"/>
    <property type="evidence" value="ECO:0007669"/>
    <property type="project" value="InterPro"/>
</dbReference>
<dbReference type="Pfam" id="PF13520">
    <property type="entry name" value="AA_permease_2"/>
    <property type="match status" value="1"/>
</dbReference>
<evidence type="ECO:0000256" key="5">
    <source>
        <dbReference type="ARBA" id="ARBA00023136"/>
    </source>
</evidence>
<evidence type="ECO:0000256" key="1">
    <source>
        <dbReference type="ARBA" id="ARBA00004651"/>
    </source>
</evidence>
<feature type="transmembrane region" description="Helical" evidence="6">
    <location>
        <begin position="56"/>
        <end position="80"/>
    </location>
</feature>
<keyword evidence="3 6" id="KW-0812">Transmembrane</keyword>
<dbReference type="InterPro" id="IPR002293">
    <property type="entry name" value="AA/rel_permease1"/>
</dbReference>
<dbReference type="PANTHER" id="PTHR42770">
    <property type="entry name" value="AMINO ACID TRANSPORTER-RELATED"/>
    <property type="match status" value="1"/>
</dbReference>
<dbReference type="KEGG" id="jte:ASJ30_07765"/>
<dbReference type="PIRSF" id="PIRSF006060">
    <property type="entry name" value="AA_transporter"/>
    <property type="match status" value="1"/>
</dbReference>
<accession>A0A1L3MGC4</accession>
<evidence type="ECO:0000256" key="2">
    <source>
        <dbReference type="ARBA" id="ARBA00022475"/>
    </source>
</evidence>
<evidence type="ECO:0000256" key="4">
    <source>
        <dbReference type="ARBA" id="ARBA00022989"/>
    </source>
</evidence>
<dbReference type="RefSeq" id="WP_072624596.1">
    <property type="nucleotide sequence ID" value="NZ_CP013290.1"/>
</dbReference>
<feature type="transmembrane region" description="Helical" evidence="6">
    <location>
        <begin position="400"/>
        <end position="420"/>
    </location>
</feature>
<feature type="transmembrane region" description="Helical" evidence="6">
    <location>
        <begin position="101"/>
        <end position="128"/>
    </location>
</feature>
<sequence length="458" mass="47898">MSVDTTGPEGTPAVNEDSELKQGVSGRLLYFYVLGDVLGSGIYVLIGLVAGAVGGAFWAAFAVGVTVATITGLAYAELVTKYPQAAGAALYVNRAFKNKTLTFFITFCMLSASYAAAGSLATGFAQYFGEVWEAAPALVVALAFIVALAIINFIGITESVVANMIMTFVEVTGLIIVLVIGVVATAQGKVEFGRITEFSTDSNPALGLLAGVALAFFAMTGFENAANLAEETRNPRRDFPRALIGGMATAGVLYVLIAVTAAVTVPIQQLAESDAALLEVVKTGILPLSVAVLTIIFAIIAMVAITNTCLVCLVTESRILYGMAREDVVPAPFAKVSSRQVPWLAILFSVVVIAALLVSGADLAQLANVTVVFTLLIYALVIVSAVKLDRHDRTDETFRAPRVLLAMGVVANFLILGYVIYDDPGSLLYCAALLGVGVVLFIAERLLGGGTPTTDLES</sequence>
<keyword evidence="5 6" id="KW-0472">Membrane</keyword>
<evidence type="ECO:0000256" key="3">
    <source>
        <dbReference type="ARBA" id="ARBA00022692"/>
    </source>
</evidence>
<keyword evidence="8" id="KW-1185">Reference proteome</keyword>
<evidence type="ECO:0000313" key="7">
    <source>
        <dbReference type="EMBL" id="APH01445.1"/>
    </source>
</evidence>
<feature type="transmembrane region" description="Helical" evidence="6">
    <location>
        <begin position="243"/>
        <end position="265"/>
    </location>
</feature>
<dbReference type="EMBL" id="CP013290">
    <property type="protein sequence ID" value="APH01445.1"/>
    <property type="molecule type" value="Genomic_DNA"/>
</dbReference>
<organism evidence="7 8">
    <name type="scientific">Janibacter indicus</name>
    <dbReference type="NCBI Taxonomy" id="857417"/>
    <lineage>
        <taxon>Bacteria</taxon>
        <taxon>Bacillati</taxon>
        <taxon>Actinomycetota</taxon>
        <taxon>Actinomycetes</taxon>
        <taxon>Micrococcales</taxon>
        <taxon>Intrasporangiaceae</taxon>
        <taxon>Janibacter</taxon>
    </lineage>
</organism>
<feature type="transmembrane region" description="Helical" evidence="6">
    <location>
        <begin position="426"/>
        <end position="443"/>
    </location>
</feature>
<keyword evidence="4 6" id="KW-1133">Transmembrane helix</keyword>
<comment type="subcellular location">
    <subcellularLocation>
        <location evidence="1">Cell membrane</location>
        <topology evidence="1">Multi-pass membrane protein</topology>
    </subcellularLocation>
</comment>
<keyword evidence="2" id="KW-1003">Cell membrane</keyword>
<feature type="transmembrane region" description="Helical" evidence="6">
    <location>
        <begin position="29"/>
        <end position="50"/>
    </location>
</feature>
<feature type="transmembrane region" description="Helical" evidence="6">
    <location>
        <begin position="134"/>
        <end position="154"/>
    </location>
</feature>
<evidence type="ECO:0000256" key="6">
    <source>
        <dbReference type="SAM" id="Phobius"/>
    </source>
</evidence>
<dbReference type="Proteomes" id="UP000182938">
    <property type="component" value="Chromosome"/>
</dbReference>
<feature type="transmembrane region" description="Helical" evidence="6">
    <location>
        <begin position="285"/>
        <end position="315"/>
    </location>
</feature>
<feature type="transmembrane region" description="Helical" evidence="6">
    <location>
        <begin position="366"/>
        <end position="388"/>
    </location>
</feature>
<proteinExistence type="predicted"/>
<protein>
    <submittedName>
        <fullName evidence="7">Transporter</fullName>
    </submittedName>
</protein>